<dbReference type="Gene3D" id="2.70.170.10">
    <property type="entry name" value="Neurotransmitter-gated ion-channel ligand-binding domain"/>
    <property type="match status" value="1"/>
</dbReference>
<dbReference type="CDD" id="cd00112">
    <property type="entry name" value="LDLa"/>
    <property type="match status" value="1"/>
</dbReference>
<dbReference type="PROSITE" id="PS01209">
    <property type="entry name" value="LDLRA_1"/>
    <property type="match status" value="1"/>
</dbReference>
<keyword evidence="4" id="KW-0325">Glycoprotein</keyword>
<dbReference type="Pfam" id="PF02931">
    <property type="entry name" value="Neur_chan_LBD"/>
    <property type="match status" value="1"/>
</dbReference>
<dbReference type="SUPFAM" id="SSF63712">
    <property type="entry name" value="Nicotinic receptor ligand binding domain-like"/>
    <property type="match status" value="1"/>
</dbReference>
<dbReference type="FunFam" id="4.10.400.10:FF:000065">
    <property type="entry name" value="Transmembrane protease serine 7"/>
    <property type="match status" value="1"/>
</dbReference>
<dbReference type="InterPro" id="IPR036734">
    <property type="entry name" value="Neur_chan_lig-bd_sf"/>
</dbReference>
<dbReference type="SMART" id="SM00192">
    <property type="entry name" value="LDLa"/>
    <property type="match status" value="1"/>
</dbReference>
<feature type="disulfide bond" evidence="5">
    <location>
        <begin position="77"/>
        <end position="89"/>
    </location>
</feature>
<dbReference type="AlphaFoldDB" id="A0AAE1QEN4"/>
<protein>
    <recommendedName>
        <fullName evidence="6">Neurotransmitter-gated ion-channel ligand-binding domain-containing protein</fullName>
    </recommendedName>
</protein>
<name>A0AAE1QEN4_9EUCA</name>
<dbReference type="PROSITE" id="PS50068">
    <property type="entry name" value="LDLRA_2"/>
    <property type="match status" value="1"/>
</dbReference>
<evidence type="ECO:0000256" key="3">
    <source>
        <dbReference type="ARBA" id="ARBA00023157"/>
    </source>
</evidence>
<evidence type="ECO:0000256" key="4">
    <source>
        <dbReference type="ARBA" id="ARBA00023180"/>
    </source>
</evidence>
<evidence type="ECO:0000256" key="5">
    <source>
        <dbReference type="PROSITE-ProRule" id="PRU00124"/>
    </source>
</evidence>
<dbReference type="GO" id="GO:0005230">
    <property type="term" value="F:extracellular ligand-gated monoatomic ion channel activity"/>
    <property type="evidence" value="ECO:0007669"/>
    <property type="project" value="InterPro"/>
</dbReference>
<proteinExistence type="predicted"/>
<dbReference type="GO" id="GO:0004888">
    <property type="term" value="F:transmembrane signaling receptor activity"/>
    <property type="evidence" value="ECO:0007669"/>
    <property type="project" value="InterPro"/>
</dbReference>
<reference evidence="7" key="1">
    <citation type="submission" date="2023-11" db="EMBL/GenBank/DDBJ databases">
        <title>Genome assemblies of two species of porcelain crab, Petrolisthes cinctipes and Petrolisthes manimaculis (Anomura: Porcellanidae).</title>
        <authorList>
            <person name="Angst P."/>
        </authorList>
    </citation>
    <scope>NUCLEOTIDE SEQUENCE</scope>
    <source>
        <strain evidence="7">PB745_02</strain>
        <tissue evidence="7">Gill</tissue>
    </source>
</reference>
<dbReference type="GO" id="GO:0016020">
    <property type="term" value="C:membrane"/>
    <property type="evidence" value="ECO:0007669"/>
    <property type="project" value="UniProtKB-SubCell"/>
</dbReference>
<feature type="disulfide bond" evidence="5">
    <location>
        <begin position="84"/>
        <end position="102"/>
    </location>
</feature>
<evidence type="ECO:0000256" key="2">
    <source>
        <dbReference type="ARBA" id="ARBA00023136"/>
    </source>
</evidence>
<keyword evidence="2" id="KW-0472">Membrane</keyword>
<dbReference type="SUPFAM" id="SSF57424">
    <property type="entry name" value="LDL receptor-like module"/>
    <property type="match status" value="1"/>
</dbReference>
<dbReference type="InterPro" id="IPR006202">
    <property type="entry name" value="Neur_chan_lig-bd"/>
</dbReference>
<feature type="domain" description="Neurotransmitter-gated ion-channel ligand-binding" evidence="6">
    <location>
        <begin position="119"/>
        <end position="285"/>
    </location>
</feature>
<keyword evidence="8" id="KW-1185">Reference proteome</keyword>
<evidence type="ECO:0000313" key="7">
    <source>
        <dbReference type="EMBL" id="KAK4325479.1"/>
    </source>
</evidence>
<evidence type="ECO:0000256" key="1">
    <source>
        <dbReference type="ARBA" id="ARBA00004141"/>
    </source>
</evidence>
<comment type="subcellular location">
    <subcellularLocation>
        <location evidence="1">Membrane</location>
        <topology evidence="1">Multi-pass membrane protein</topology>
    </subcellularLocation>
</comment>
<dbReference type="EMBL" id="JAWZYT010000277">
    <property type="protein sequence ID" value="KAK4325479.1"/>
    <property type="molecule type" value="Genomic_DNA"/>
</dbReference>
<evidence type="ECO:0000259" key="6">
    <source>
        <dbReference type="Pfam" id="PF02931"/>
    </source>
</evidence>
<sequence length="291" mass="33403">MYYFDLAAVPLAFQGYGEYLVEQFGDMWVWYNTITNTTMATLSAQALNYPIGRLSWNIKEKVCEQESGQRVLTLSPCQVGEFTCTDGSCIPFAKRCDLKFDCKDKTDESFCDIVNYPGDYRSKLPPRPVTDLALPISLNISIDTLNIDTTTMLLSVSYNLRMTWYDNRLTYNNLKPLTRLNTVSQDQVELLWRPQVGFINTDDIEHTEVDKDAVTTVLRRDTNFIPDLSNAFEVEIYRGDANPVSTSRKYSTIFTCNFDLVLYPFDIQMCFMRLQILSASSEYLIFNATSE</sequence>
<dbReference type="InterPro" id="IPR006201">
    <property type="entry name" value="Neur_channel"/>
</dbReference>
<feature type="disulfide bond" evidence="5">
    <location>
        <begin position="96"/>
        <end position="111"/>
    </location>
</feature>
<dbReference type="InterPro" id="IPR036055">
    <property type="entry name" value="LDL_receptor-like_sf"/>
</dbReference>
<dbReference type="InterPro" id="IPR023415">
    <property type="entry name" value="LDLR_class-A_CS"/>
</dbReference>
<accession>A0AAE1QEN4</accession>
<dbReference type="Gene3D" id="4.10.400.10">
    <property type="entry name" value="Low-density Lipoprotein Receptor"/>
    <property type="match status" value="1"/>
</dbReference>
<gene>
    <name evidence="7" type="ORF">Pmani_003930</name>
</gene>
<comment type="caution">
    <text evidence="7">The sequence shown here is derived from an EMBL/GenBank/DDBJ whole genome shotgun (WGS) entry which is preliminary data.</text>
</comment>
<dbReference type="Proteomes" id="UP001292094">
    <property type="component" value="Unassembled WGS sequence"/>
</dbReference>
<dbReference type="PANTHER" id="PTHR18945">
    <property type="entry name" value="NEUROTRANSMITTER GATED ION CHANNEL"/>
    <property type="match status" value="1"/>
</dbReference>
<dbReference type="InterPro" id="IPR018000">
    <property type="entry name" value="Neurotransmitter_ion_chnl_CS"/>
</dbReference>
<dbReference type="InterPro" id="IPR002172">
    <property type="entry name" value="LDrepeatLR_classA_rpt"/>
</dbReference>
<keyword evidence="3 5" id="KW-1015">Disulfide bond</keyword>
<dbReference type="PROSITE" id="PS00236">
    <property type="entry name" value="NEUROTR_ION_CHANNEL"/>
    <property type="match status" value="1"/>
</dbReference>
<evidence type="ECO:0000313" key="8">
    <source>
        <dbReference type="Proteomes" id="UP001292094"/>
    </source>
</evidence>
<dbReference type="Pfam" id="PF00057">
    <property type="entry name" value="Ldl_recept_a"/>
    <property type="match status" value="1"/>
</dbReference>
<organism evidence="7 8">
    <name type="scientific">Petrolisthes manimaculis</name>
    <dbReference type="NCBI Taxonomy" id="1843537"/>
    <lineage>
        <taxon>Eukaryota</taxon>
        <taxon>Metazoa</taxon>
        <taxon>Ecdysozoa</taxon>
        <taxon>Arthropoda</taxon>
        <taxon>Crustacea</taxon>
        <taxon>Multicrustacea</taxon>
        <taxon>Malacostraca</taxon>
        <taxon>Eumalacostraca</taxon>
        <taxon>Eucarida</taxon>
        <taxon>Decapoda</taxon>
        <taxon>Pleocyemata</taxon>
        <taxon>Anomura</taxon>
        <taxon>Galatheoidea</taxon>
        <taxon>Porcellanidae</taxon>
        <taxon>Petrolisthes</taxon>
    </lineage>
</organism>